<protein>
    <submittedName>
        <fullName evidence="2">Unannotated protein</fullName>
    </submittedName>
</protein>
<dbReference type="EMBL" id="CAFBRC010000017">
    <property type="protein sequence ID" value="CAB5072989.1"/>
    <property type="molecule type" value="Genomic_DNA"/>
</dbReference>
<dbReference type="InterPro" id="IPR000120">
    <property type="entry name" value="Amidase"/>
</dbReference>
<evidence type="ECO:0000313" key="5">
    <source>
        <dbReference type="EMBL" id="CAB5072989.1"/>
    </source>
</evidence>
<dbReference type="PANTHER" id="PTHR11895">
    <property type="entry name" value="TRANSAMIDASE"/>
    <property type="match status" value="1"/>
</dbReference>
<dbReference type="InterPro" id="IPR036928">
    <property type="entry name" value="AS_sf"/>
</dbReference>
<sequence>MTNENRDGAREFARSLAHDLESILKVDLGETLPISWPRTSTINQQGEDFKSSHPSGSVVEQVKLQLRGEVSSVELVTAVLQNITDIDPKIKAWTHISHDGAVKAAQEADSQRLTGLPLGPLHGIPVGVKDIVDVFGMPTSAGSKHQDGFFPQQDAGAVRKLRAAGAIIVGKTNTHEYALGGTTPPTKNPWSQERIPGGSSGGSAAAVASGQIRLTLGTDSVGSIRIPSSICGVTGIRPTMGRVSRTGVRPLTWAMDTVGPIGRTVSDVAAGLYAMSGHDAFDPYTSSLPVPNFGELTVESLHGTRIGIPRSMYEPAEPEILTAVESAIDIFRQAGAEIVEIEVPYVDITTPIGMAIFLTESAEYHRKRIDAAPQLFDPDTLNFLELAQEIPATLYIRALRVQRLIADEISRLFEHVDAIVVPTLPCSPAKFGTLTNELVPVGQGQLTLAEAHLRNNLPFALAGVPASSQPCGFDRFGLPIGLSIVSAPFNETQILKLMQVFESATDWHTKEPNF</sequence>
<dbReference type="EMBL" id="CAEZXN010000018">
    <property type="protein sequence ID" value="CAB4696594.1"/>
    <property type="molecule type" value="Genomic_DNA"/>
</dbReference>
<dbReference type="PANTHER" id="PTHR11895:SF7">
    <property type="entry name" value="GLUTAMYL-TRNA(GLN) AMIDOTRANSFERASE SUBUNIT A, MITOCHONDRIAL"/>
    <property type="match status" value="1"/>
</dbReference>
<dbReference type="SUPFAM" id="SSF75304">
    <property type="entry name" value="Amidase signature (AS) enzymes"/>
    <property type="match status" value="1"/>
</dbReference>
<dbReference type="EMBL" id="CAFBAA010000006">
    <property type="protein sequence ID" value="CAB4841498.1"/>
    <property type="molecule type" value="Genomic_DNA"/>
</dbReference>
<dbReference type="Gene3D" id="3.90.1300.10">
    <property type="entry name" value="Amidase signature (AS) domain"/>
    <property type="match status" value="1"/>
</dbReference>
<evidence type="ECO:0000259" key="1">
    <source>
        <dbReference type="Pfam" id="PF01425"/>
    </source>
</evidence>
<dbReference type="Pfam" id="PF01425">
    <property type="entry name" value="Amidase"/>
    <property type="match status" value="1"/>
</dbReference>
<dbReference type="EMBL" id="CAEZXB010000005">
    <property type="protein sequence ID" value="CAB4670732.1"/>
    <property type="molecule type" value="Genomic_DNA"/>
</dbReference>
<evidence type="ECO:0000313" key="4">
    <source>
        <dbReference type="EMBL" id="CAB4841498.1"/>
    </source>
</evidence>
<dbReference type="AlphaFoldDB" id="A0A6J6MA94"/>
<proteinExistence type="predicted"/>
<reference evidence="2" key="1">
    <citation type="submission" date="2020-05" db="EMBL/GenBank/DDBJ databases">
        <authorList>
            <person name="Chiriac C."/>
            <person name="Salcher M."/>
            <person name="Ghai R."/>
            <person name="Kavagutti S V."/>
        </authorList>
    </citation>
    <scope>NUCLEOTIDE SEQUENCE</scope>
</reference>
<feature type="domain" description="Amidase" evidence="1">
    <location>
        <begin position="74"/>
        <end position="495"/>
    </location>
</feature>
<organism evidence="2">
    <name type="scientific">freshwater metagenome</name>
    <dbReference type="NCBI Taxonomy" id="449393"/>
    <lineage>
        <taxon>unclassified sequences</taxon>
        <taxon>metagenomes</taxon>
        <taxon>ecological metagenomes</taxon>
    </lineage>
</organism>
<dbReference type="GO" id="GO:0003824">
    <property type="term" value="F:catalytic activity"/>
    <property type="evidence" value="ECO:0007669"/>
    <property type="project" value="InterPro"/>
</dbReference>
<name>A0A6J6MA94_9ZZZZ</name>
<gene>
    <name evidence="2" type="ORF">UFOPK2342_00421</name>
    <name evidence="3" type="ORF">UFOPK2423_00907</name>
    <name evidence="4" type="ORF">UFOPK3266_00396</name>
    <name evidence="5" type="ORF">UFOPK4367_00372</name>
</gene>
<dbReference type="InterPro" id="IPR023631">
    <property type="entry name" value="Amidase_dom"/>
</dbReference>
<accession>A0A6J6MA94</accession>
<evidence type="ECO:0000313" key="2">
    <source>
        <dbReference type="EMBL" id="CAB4670732.1"/>
    </source>
</evidence>
<evidence type="ECO:0000313" key="3">
    <source>
        <dbReference type="EMBL" id="CAB4696594.1"/>
    </source>
</evidence>